<dbReference type="InterPro" id="IPR052748">
    <property type="entry name" value="ISR_Activator"/>
</dbReference>
<dbReference type="SMART" id="SM00671">
    <property type="entry name" value="SEL1"/>
    <property type="match status" value="2"/>
</dbReference>
<dbReference type="Pfam" id="PF08238">
    <property type="entry name" value="Sel1"/>
    <property type="match status" value="2"/>
</dbReference>
<proteinExistence type="predicted"/>
<keyword evidence="2" id="KW-1185">Reference proteome</keyword>
<gene>
    <name evidence="3" type="primary">LOC101854107</name>
</gene>
<evidence type="ECO:0000313" key="3">
    <source>
        <dbReference type="RefSeq" id="XP_005103522.1"/>
    </source>
</evidence>
<dbReference type="InterPro" id="IPR011990">
    <property type="entry name" value="TPR-like_helical_dom_sf"/>
</dbReference>
<feature type="transmembrane region" description="Helical" evidence="1">
    <location>
        <begin position="43"/>
        <end position="67"/>
    </location>
</feature>
<keyword evidence="1" id="KW-0812">Transmembrane</keyword>
<dbReference type="SUPFAM" id="SSF81901">
    <property type="entry name" value="HCP-like"/>
    <property type="match status" value="1"/>
</dbReference>
<keyword evidence="1" id="KW-0472">Membrane</keyword>
<dbReference type="InterPro" id="IPR006597">
    <property type="entry name" value="Sel1-like"/>
</dbReference>
<dbReference type="Gene3D" id="1.25.40.10">
    <property type="entry name" value="Tetratricopeptide repeat domain"/>
    <property type="match status" value="1"/>
</dbReference>
<dbReference type="Proteomes" id="UP000694888">
    <property type="component" value="Unplaced"/>
</dbReference>
<keyword evidence="1" id="KW-1133">Transmembrane helix</keyword>
<dbReference type="PANTHER" id="PTHR45011:SF1">
    <property type="entry name" value="DAP3-BINDING CELL DEATH ENHANCER 1"/>
    <property type="match status" value="1"/>
</dbReference>
<dbReference type="RefSeq" id="XP_005103522.1">
    <property type="nucleotide sequence ID" value="XM_005103465.2"/>
</dbReference>
<dbReference type="GeneID" id="101854107"/>
<accession>A0ABM0JWZ3</accession>
<organism evidence="2 3">
    <name type="scientific">Aplysia californica</name>
    <name type="common">California sea hare</name>
    <dbReference type="NCBI Taxonomy" id="6500"/>
    <lineage>
        <taxon>Eukaryota</taxon>
        <taxon>Metazoa</taxon>
        <taxon>Spiralia</taxon>
        <taxon>Lophotrochozoa</taxon>
        <taxon>Mollusca</taxon>
        <taxon>Gastropoda</taxon>
        <taxon>Heterobranchia</taxon>
        <taxon>Euthyneura</taxon>
        <taxon>Tectipleura</taxon>
        <taxon>Aplysiida</taxon>
        <taxon>Aplysioidea</taxon>
        <taxon>Aplysiidae</taxon>
        <taxon>Aplysia</taxon>
    </lineage>
</organism>
<name>A0ABM0JWZ3_APLCA</name>
<evidence type="ECO:0000256" key="1">
    <source>
        <dbReference type="SAM" id="Phobius"/>
    </source>
</evidence>
<reference evidence="3" key="1">
    <citation type="submission" date="2025-08" db="UniProtKB">
        <authorList>
            <consortium name="RefSeq"/>
        </authorList>
    </citation>
    <scope>IDENTIFICATION</scope>
</reference>
<dbReference type="PANTHER" id="PTHR45011">
    <property type="entry name" value="DAP3-BINDING CELL DEATH ENHANCER 1"/>
    <property type="match status" value="1"/>
</dbReference>
<sequence>MADQDVRQRLLSEREEANVKWDPQSLPLKAKLKLARKANEDPTYVRVLEVLMVIFTVVGALYCWFYFDNVHFHVTHAYAHLGYDVAQHQVGQRYLHGKGVEKHPDKAMEWFKKASDQGHPHAAYNLAVGHLKGYKTELRPGESHRLITHAAANGVREAHDVLNSVCTKGGCY</sequence>
<evidence type="ECO:0000313" key="2">
    <source>
        <dbReference type="Proteomes" id="UP000694888"/>
    </source>
</evidence>
<protein>
    <submittedName>
        <fullName evidence="3">Secretory immunoglobulin A-binding protein EsiB</fullName>
    </submittedName>
</protein>